<sequence length="554" mass="61379">MKSTSDIINSLRKDRERFKDDWSSLHQDLWFEILKHLSPSEMVKAIKMLAFMKLKSQSGLSKKIALPIEYLYHKALYQLSFPIVASTSSTFILNKGTIFACGNNQYGQLGLGDKKDRRKLTEIVTLRDKAITSMANGEDFSLFLSKSGKVYACGENLYGQLGIGDIEKRVQPIEVKFLKNETITCIAAGGYFSLFLSKTGKVYACGDNECGQLGFGEEEDELEPTEIIALENKEIISIAAGDDFSLFLSKSGKVYTCGENEYGQLGLGDEEKRHTPTEITTLKDQRLIAMAAGNQFSLFLSESGEVFACGHNDFGQLGLNDKKSRLIPTQITTLRGEIITAMSAGADFSLFLSKSGKVFACGNNYSGQLGLKDNKEGCLIPTEITALKGENIIAIAAGDDYSLFLSASGALWGCGNNQNGQLVALDFKKEERVPVPVMYLHETQHISKKLTLDLVACLQKRIDTINEYLDSKQPPFFRQYHNEQKALQKVITYFKSLVNGEAIEKLPPAEAVLLKKDNLLISYLMKLLGSKKAVNLLISFYTQDTELTPIIGHK</sequence>
<dbReference type="PRINTS" id="PR00633">
    <property type="entry name" value="RCCNDNSATION"/>
</dbReference>
<evidence type="ECO:0000259" key="2">
    <source>
        <dbReference type="Pfam" id="PF25390"/>
    </source>
</evidence>
<dbReference type="STRING" id="45066.Lgra_3140"/>
<dbReference type="InterPro" id="IPR058923">
    <property type="entry name" value="RCC1-like_dom"/>
</dbReference>
<evidence type="ECO:0000256" key="1">
    <source>
        <dbReference type="ARBA" id="ARBA00022737"/>
    </source>
</evidence>
<dbReference type="OrthoDB" id="5648249at2"/>
<dbReference type="Pfam" id="PF25390">
    <property type="entry name" value="WD40_RLD"/>
    <property type="match status" value="1"/>
</dbReference>
<reference evidence="3 5" key="1">
    <citation type="submission" date="2015-11" db="EMBL/GenBank/DDBJ databases">
        <title>Genomic analysis of 38 Legionella species identifies large and diverse effector repertoires.</title>
        <authorList>
            <person name="Burstein D."/>
            <person name="Amaro F."/>
            <person name="Zusman T."/>
            <person name="Lifshitz Z."/>
            <person name="Cohen O."/>
            <person name="Gilbert J.A."/>
            <person name="Pupko T."/>
            <person name="Shuman H.A."/>
            <person name="Segal G."/>
        </authorList>
    </citation>
    <scope>NUCLEOTIDE SEQUENCE [LARGE SCALE GENOMIC DNA]</scope>
    <source>
        <strain evidence="3 5">Lyon 8420412</strain>
    </source>
</reference>
<organism evidence="4 6">
    <name type="scientific">Legionella gratiana</name>
    <dbReference type="NCBI Taxonomy" id="45066"/>
    <lineage>
        <taxon>Bacteria</taxon>
        <taxon>Pseudomonadati</taxon>
        <taxon>Pseudomonadota</taxon>
        <taxon>Gammaproteobacteria</taxon>
        <taxon>Legionellales</taxon>
        <taxon>Legionellaceae</taxon>
        <taxon>Legionella</taxon>
    </lineage>
</organism>
<dbReference type="PROSITE" id="PS50012">
    <property type="entry name" value="RCC1_3"/>
    <property type="match status" value="6"/>
</dbReference>
<dbReference type="InterPro" id="IPR000408">
    <property type="entry name" value="Reg_chr_condens"/>
</dbReference>
<dbReference type="PANTHER" id="PTHR22872">
    <property type="entry name" value="BTK-BINDING PROTEIN-RELATED"/>
    <property type="match status" value="1"/>
</dbReference>
<accession>A0A378JDY2</accession>
<dbReference type="AlphaFoldDB" id="A0A378JDY2"/>
<dbReference type="Proteomes" id="UP000254476">
    <property type="component" value="Unassembled WGS sequence"/>
</dbReference>
<dbReference type="EMBL" id="LNYE01000029">
    <property type="protein sequence ID" value="KTD06363.1"/>
    <property type="molecule type" value="Genomic_DNA"/>
</dbReference>
<dbReference type="InterPro" id="IPR051625">
    <property type="entry name" value="Signaling_Regulatory_Domain"/>
</dbReference>
<dbReference type="SUPFAM" id="SSF50985">
    <property type="entry name" value="RCC1/BLIP-II"/>
    <property type="match status" value="2"/>
</dbReference>
<keyword evidence="5" id="KW-1185">Reference proteome</keyword>
<dbReference type="RefSeq" id="WP_058500112.1">
    <property type="nucleotide sequence ID" value="NZ_CAAAHW010000005.1"/>
</dbReference>
<dbReference type="Pfam" id="PF00415">
    <property type="entry name" value="RCC1"/>
    <property type="match status" value="2"/>
</dbReference>
<feature type="domain" description="RCC1-like" evidence="2">
    <location>
        <begin position="231"/>
        <end position="440"/>
    </location>
</feature>
<dbReference type="InterPro" id="IPR009091">
    <property type="entry name" value="RCC1/BLIP-II"/>
</dbReference>
<keyword evidence="1" id="KW-0677">Repeat</keyword>
<gene>
    <name evidence="4" type="primary">ppgA</name>
    <name evidence="3" type="ORF">Lgra_3140</name>
    <name evidence="4" type="ORF">NCTC12388_01910</name>
</gene>
<protein>
    <submittedName>
        <fullName evidence="4">Regulator of chromosome condensation, rcc (Substrate of the Dot/Icm secretion system)</fullName>
    </submittedName>
</protein>
<evidence type="ECO:0000313" key="3">
    <source>
        <dbReference type="EMBL" id="KTD06363.1"/>
    </source>
</evidence>
<dbReference type="EMBL" id="UGOB01000001">
    <property type="protein sequence ID" value="STX45181.1"/>
    <property type="molecule type" value="Genomic_DNA"/>
</dbReference>
<dbReference type="Proteomes" id="UP000054691">
    <property type="component" value="Unassembled WGS sequence"/>
</dbReference>
<evidence type="ECO:0000313" key="4">
    <source>
        <dbReference type="EMBL" id="STX45181.1"/>
    </source>
</evidence>
<name>A0A378JDY2_9GAMM</name>
<reference evidence="4 6" key="2">
    <citation type="submission" date="2018-06" db="EMBL/GenBank/DDBJ databases">
        <authorList>
            <consortium name="Pathogen Informatics"/>
            <person name="Doyle S."/>
        </authorList>
    </citation>
    <scope>NUCLEOTIDE SEQUENCE [LARGE SCALE GENOMIC DNA]</scope>
    <source>
        <strain evidence="4 6">NCTC12388</strain>
    </source>
</reference>
<evidence type="ECO:0000313" key="6">
    <source>
        <dbReference type="Proteomes" id="UP000254476"/>
    </source>
</evidence>
<evidence type="ECO:0000313" key="5">
    <source>
        <dbReference type="Proteomes" id="UP000054691"/>
    </source>
</evidence>
<dbReference type="Gene3D" id="2.130.10.30">
    <property type="entry name" value="Regulator of chromosome condensation 1/beta-lactamase-inhibitor protein II"/>
    <property type="match status" value="2"/>
</dbReference>
<proteinExistence type="predicted"/>